<evidence type="ECO:0000256" key="4">
    <source>
        <dbReference type="ARBA" id="ARBA00022989"/>
    </source>
</evidence>
<dbReference type="PANTHER" id="PTHR42893:SF11">
    <property type="entry name" value="PROTEIN DETOXIFICATION 43"/>
    <property type="match status" value="1"/>
</dbReference>
<evidence type="ECO:0000256" key="3">
    <source>
        <dbReference type="ARBA" id="ARBA00022692"/>
    </source>
</evidence>
<gene>
    <name evidence="7" type="ORF">O6P43_003549</name>
</gene>
<evidence type="ECO:0000256" key="1">
    <source>
        <dbReference type="ARBA" id="ARBA00004141"/>
    </source>
</evidence>
<evidence type="ECO:0000313" key="8">
    <source>
        <dbReference type="Proteomes" id="UP001163823"/>
    </source>
</evidence>
<sequence length="127" mass="13684">MSFVLGIGLALAVGVGLHFGAGIFSKDANVLNLIRIGIPFVAATQPINSLAFVFDDVNFGASDFAHSAYSLVMVSIASVASLFLLYRNYGFLGIWTALTIYMGLRLFAGVWRMGTGTGPWRFLRSKV</sequence>
<proteinExistence type="inferred from homology"/>
<evidence type="ECO:0000256" key="5">
    <source>
        <dbReference type="ARBA" id="ARBA00023136"/>
    </source>
</evidence>
<keyword evidence="8" id="KW-1185">Reference proteome</keyword>
<comment type="subcellular location">
    <subcellularLocation>
        <location evidence="1">Membrane</location>
        <topology evidence="1">Multi-pass membrane protein</topology>
    </subcellularLocation>
</comment>
<dbReference type="Proteomes" id="UP001163823">
    <property type="component" value="Chromosome 2"/>
</dbReference>
<dbReference type="EMBL" id="JARAOO010000002">
    <property type="protein sequence ID" value="KAJ7980255.1"/>
    <property type="molecule type" value="Genomic_DNA"/>
</dbReference>
<evidence type="ECO:0000256" key="6">
    <source>
        <dbReference type="SAM" id="Phobius"/>
    </source>
</evidence>
<protein>
    <submittedName>
        <fullName evidence="7">Protein DETOXIFICATION</fullName>
    </submittedName>
</protein>
<evidence type="ECO:0000256" key="2">
    <source>
        <dbReference type="ARBA" id="ARBA00010199"/>
    </source>
</evidence>
<keyword evidence="5 6" id="KW-0472">Membrane</keyword>
<evidence type="ECO:0000313" key="7">
    <source>
        <dbReference type="EMBL" id="KAJ7980255.1"/>
    </source>
</evidence>
<dbReference type="GO" id="GO:0015137">
    <property type="term" value="F:citrate transmembrane transporter activity"/>
    <property type="evidence" value="ECO:0007669"/>
    <property type="project" value="TreeGrafter"/>
</dbReference>
<keyword evidence="4 6" id="KW-1133">Transmembrane helix</keyword>
<feature type="transmembrane region" description="Helical" evidence="6">
    <location>
        <begin position="92"/>
        <end position="111"/>
    </location>
</feature>
<name>A0AAD7QFC1_QUISA</name>
<dbReference type="GO" id="GO:0016020">
    <property type="term" value="C:membrane"/>
    <property type="evidence" value="ECO:0007669"/>
    <property type="project" value="UniProtKB-SubCell"/>
</dbReference>
<dbReference type="PANTHER" id="PTHR42893">
    <property type="entry name" value="PROTEIN DETOXIFICATION 44, CHLOROPLASTIC-RELATED"/>
    <property type="match status" value="1"/>
</dbReference>
<comment type="similarity">
    <text evidence="2">Belongs to the multi antimicrobial extrusion (MATE) (TC 2.A.66.1) family.</text>
</comment>
<feature type="transmembrane region" description="Helical" evidence="6">
    <location>
        <begin position="36"/>
        <end position="54"/>
    </location>
</feature>
<reference evidence="7" key="1">
    <citation type="journal article" date="2023" name="Science">
        <title>Elucidation of the pathway for biosynthesis of saponin adjuvants from the soapbark tree.</title>
        <authorList>
            <person name="Reed J."/>
            <person name="Orme A."/>
            <person name="El-Demerdash A."/>
            <person name="Owen C."/>
            <person name="Martin L.B.B."/>
            <person name="Misra R.C."/>
            <person name="Kikuchi S."/>
            <person name="Rejzek M."/>
            <person name="Martin A.C."/>
            <person name="Harkess A."/>
            <person name="Leebens-Mack J."/>
            <person name="Louveau T."/>
            <person name="Stephenson M.J."/>
            <person name="Osbourn A."/>
        </authorList>
    </citation>
    <scope>NUCLEOTIDE SEQUENCE</scope>
    <source>
        <strain evidence="7">S10</strain>
    </source>
</reference>
<dbReference type="KEGG" id="qsa:O6P43_003549"/>
<feature type="transmembrane region" description="Helical" evidence="6">
    <location>
        <begin position="66"/>
        <end position="86"/>
    </location>
</feature>
<comment type="caution">
    <text evidence="7">The sequence shown here is derived from an EMBL/GenBank/DDBJ whole genome shotgun (WGS) entry which is preliminary data.</text>
</comment>
<organism evidence="7 8">
    <name type="scientific">Quillaja saponaria</name>
    <name type="common">Soap bark tree</name>
    <dbReference type="NCBI Taxonomy" id="32244"/>
    <lineage>
        <taxon>Eukaryota</taxon>
        <taxon>Viridiplantae</taxon>
        <taxon>Streptophyta</taxon>
        <taxon>Embryophyta</taxon>
        <taxon>Tracheophyta</taxon>
        <taxon>Spermatophyta</taxon>
        <taxon>Magnoliopsida</taxon>
        <taxon>eudicotyledons</taxon>
        <taxon>Gunneridae</taxon>
        <taxon>Pentapetalae</taxon>
        <taxon>rosids</taxon>
        <taxon>fabids</taxon>
        <taxon>Fabales</taxon>
        <taxon>Quillajaceae</taxon>
        <taxon>Quillaja</taxon>
    </lineage>
</organism>
<accession>A0AAD7QFC1</accession>
<keyword evidence="3 6" id="KW-0812">Transmembrane</keyword>
<dbReference type="InterPro" id="IPR044644">
    <property type="entry name" value="DinF-like"/>
</dbReference>
<dbReference type="AlphaFoldDB" id="A0AAD7QFC1"/>